<dbReference type="GO" id="GO:0008233">
    <property type="term" value="F:peptidase activity"/>
    <property type="evidence" value="ECO:0007669"/>
    <property type="project" value="UniProtKB-KW"/>
</dbReference>
<dbReference type="InterPro" id="IPR036691">
    <property type="entry name" value="Endo/exonu/phosph_ase_sf"/>
</dbReference>
<dbReference type="PANTHER" id="PTHR42834">
    <property type="entry name" value="ENDONUCLEASE/EXONUCLEASE/PHOSPHATASE FAMILY PROTEIN (AFU_ORTHOLOGUE AFUA_3G09210)"/>
    <property type="match status" value="1"/>
</dbReference>
<dbReference type="Pfam" id="PF18911">
    <property type="entry name" value="PKD_4"/>
    <property type="match status" value="1"/>
</dbReference>
<dbReference type="InterPro" id="IPR005135">
    <property type="entry name" value="Endo/exonuclease/phosphatase"/>
</dbReference>
<dbReference type="Proteomes" id="UP000254069">
    <property type="component" value="Unassembled WGS sequence"/>
</dbReference>
<sequence length="945" mass="100191">MLTKASLLALAVGSIAAQAQASEQVIISEYVEGSGNNKAIELFNAGSQAVDLSQYQLDIFFNGSSSAGSSIALSGMLAVGGTHVLADNDANAAILALAQQTSSASFFNGDDALVLSRNGKVVDSLGQVGVDPGSEWGSGDVSTQNNTIRRKLDNLSADLDPFDAVDLSGWDGFAIDNIDDLGAFGGNAGEPGEPTDPGNGALVCGDAATPIHALQGSGEASPLAGETLEVEAIVTSNQEAGLKGLFLQMADAEADADPLTSEGVFLYTGNSASGYQAGDRIRVRAQVTEYQGLTELTNVSAKALCATSQPLPSAARVSLPVNDSSALEAFEGMLVSFEQHLTVNEVYNLGRYGEVLLGSSRHFIGTQVANPGADALAVTAANALDSIVLDDGLTAQNPDPVIYPAPGLSAANPLRVGDTVTNLTAVMHYGFGIYRLMPVDTVNFVAANPRASEPELNRLDALTIASFNVLNYFNGDGQGGGFPTSRGADTQEEFERQRAKIIAAMKTINADVFGLMEIENDGFGSNSAIADLARGLNDAIGTDSYRYLAPQVNRIGNDEISVGILYRQDRVTPEGVAAILDSSNSALDDNGQVLFNDGKNRPMLTQKFSVNDSEDSFVVAVNHLKSKGSDCNALGDPDMNDGQGNCNLTRTRAAMAIGQFLQAEYQDDKVLVIGDLNAYAKEDPLTTLANAGYAELFGELGKPSAYSYVFSGESGQLDHALANEAMLANVRDVTEWHINTDEPRVLDYNTEFKTPEQLQSFYSNDAFRSSDHDPVIIALDFAAANQAPVAEFSVQQNGAAVALSSTSSDSDGELVSQEWDLGDGTQAFGEQVSHEYQQSGVYLITLTVTDDKGAQHSVSREVTVEIAPEPTEPVAVIRHLDLWLLQVFISESYDPDGYIKKQQWRFNDGRRFNGPVAMRIGGRANEVTLTVTDNDKQKASTSLSF</sequence>
<evidence type="ECO:0000259" key="2">
    <source>
        <dbReference type="PROSITE" id="PS50093"/>
    </source>
</evidence>
<feature type="domain" description="LTD" evidence="3">
    <location>
        <begin position="13"/>
        <end position="129"/>
    </location>
</feature>
<dbReference type="RefSeq" id="WP_115390186.1">
    <property type="nucleotide sequence ID" value="NZ_JADZHC010000056.1"/>
</dbReference>
<keyword evidence="4" id="KW-0645">Protease</keyword>
<keyword evidence="4" id="KW-0378">Hydrolase</keyword>
<gene>
    <name evidence="4" type="ORF">NCTC10738_03365</name>
</gene>
<keyword evidence="5" id="KW-1185">Reference proteome</keyword>
<evidence type="ECO:0000313" key="4">
    <source>
        <dbReference type="EMBL" id="SUJ01950.1"/>
    </source>
</evidence>
<reference evidence="4 5" key="1">
    <citation type="submission" date="2018-06" db="EMBL/GenBank/DDBJ databases">
        <authorList>
            <consortium name="Pathogen Informatics"/>
            <person name="Doyle S."/>
        </authorList>
    </citation>
    <scope>NUCLEOTIDE SEQUENCE [LARGE SCALE GENOMIC DNA]</scope>
    <source>
        <strain evidence="4 5">NCTC10738</strain>
    </source>
</reference>
<dbReference type="InterPro" id="IPR047971">
    <property type="entry name" value="ExeM-like"/>
</dbReference>
<dbReference type="PROSITE" id="PS51841">
    <property type="entry name" value="LTD"/>
    <property type="match status" value="1"/>
</dbReference>
<evidence type="ECO:0000259" key="3">
    <source>
        <dbReference type="PROSITE" id="PS51841"/>
    </source>
</evidence>
<feature type="signal peptide" evidence="1">
    <location>
        <begin position="1"/>
        <end position="21"/>
    </location>
</feature>
<protein>
    <submittedName>
        <fullName evidence="4">Protease 1</fullName>
        <ecNumber evidence="4">3.4.21.50</ecNumber>
    </submittedName>
</protein>
<dbReference type="CDD" id="cd04486">
    <property type="entry name" value="YhcR_OBF_like"/>
    <property type="match status" value="1"/>
</dbReference>
<dbReference type="FunFam" id="3.60.10.10:FF:000072">
    <property type="entry name" value="Extracellular nuclease"/>
    <property type="match status" value="1"/>
</dbReference>
<dbReference type="CDD" id="cd10283">
    <property type="entry name" value="MnuA_DNase1-like"/>
    <property type="match status" value="1"/>
</dbReference>
<dbReference type="InterPro" id="IPR000601">
    <property type="entry name" value="PKD_dom"/>
</dbReference>
<proteinExistence type="predicted"/>
<dbReference type="Pfam" id="PF00932">
    <property type="entry name" value="LTD"/>
    <property type="match status" value="1"/>
</dbReference>
<dbReference type="CDD" id="cd00146">
    <property type="entry name" value="PKD"/>
    <property type="match status" value="1"/>
</dbReference>
<dbReference type="Pfam" id="PF03372">
    <property type="entry name" value="Exo_endo_phos"/>
    <property type="match status" value="1"/>
</dbReference>
<dbReference type="AlphaFoldDB" id="A0A380BKR1"/>
<dbReference type="InterPro" id="IPR022409">
    <property type="entry name" value="PKD/Chitinase_dom"/>
</dbReference>
<dbReference type="NCBIfam" id="NF033681">
    <property type="entry name" value="ExeM_NucH_DNase"/>
    <property type="match status" value="1"/>
</dbReference>
<keyword evidence="1" id="KW-0732">Signal</keyword>
<dbReference type="PANTHER" id="PTHR42834:SF1">
    <property type="entry name" value="ENDONUCLEASE_EXONUCLEASE_PHOSPHATASE FAMILY PROTEIN (AFU_ORTHOLOGUE AFUA_3G09210)"/>
    <property type="match status" value="1"/>
</dbReference>
<dbReference type="InterPro" id="IPR035986">
    <property type="entry name" value="PKD_dom_sf"/>
</dbReference>
<dbReference type="SUPFAM" id="SSF56219">
    <property type="entry name" value="DNase I-like"/>
    <property type="match status" value="1"/>
</dbReference>
<name>A0A380BKR1_9GAMM</name>
<dbReference type="InterPro" id="IPR001322">
    <property type="entry name" value="Lamin_tail_dom"/>
</dbReference>
<accession>A0A380BKR1</accession>
<dbReference type="PROSITE" id="PS50093">
    <property type="entry name" value="PKD"/>
    <property type="match status" value="1"/>
</dbReference>
<dbReference type="Gene3D" id="3.60.10.10">
    <property type="entry name" value="Endonuclease/exonuclease/phosphatase"/>
    <property type="match status" value="1"/>
</dbReference>
<evidence type="ECO:0000256" key="1">
    <source>
        <dbReference type="SAM" id="SignalP"/>
    </source>
</evidence>
<dbReference type="GO" id="GO:0006508">
    <property type="term" value="P:proteolysis"/>
    <property type="evidence" value="ECO:0007669"/>
    <property type="project" value="UniProtKB-KW"/>
</dbReference>
<organism evidence="4 5">
    <name type="scientific">Shewanella algae</name>
    <dbReference type="NCBI Taxonomy" id="38313"/>
    <lineage>
        <taxon>Bacteria</taxon>
        <taxon>Pseudomonadati</taxon>
        <taxon>Pseudomonadota</taxon>
        <taxon>Gammaproteobacteria</taxon>
        <taxon>Alteromonadales</taxon>
        <taxon>Shewanellaceae</taxon>
        <taxon>Shewanella</taxon>
    </lineage>
</organism>
<feature type="chain" id="PRO_5016838174" evidence="1">
    <location>
        <begin position="22"/>
        <end position="945"/>
    </location>
</feature>
<feature type="domain" description="PKD" evidence="2">
    <location>
        <begin position="787"/>
        <end position="871"/>
    </location>
</feature>
<dbReference type="SMART" id="SM00089">
    <property type="entry name" value="PKD"/>
    <property type="match status" value="1"/>
</dbReference>
<dbReference type="Gene3D" id="2.60.40.10">
    <property type="entry name" value="Immunoglobulins"/>
    <property type="match status" value="1"/>
</dbReference>
<dbReference type="EMBL" id="UGYO01000002">
    <property type="protein sequence ID" value="SUJ01950.1"/>
    <property type="molecule type" value="Genomic_DNA"/>
</dbReference>
<dbReference type="EC" id="3.4.21.50" evidence="4"/>
<dbReference type="InterPro" id="IPR013783">
    <property type="entry name" value="Ig-like_fold"/>
</dbReference>
<dbReference type="SUPFAM" id="SSF49299">
    <property type="entry name" value="PKD domain"/>
    <property type="match status" value="1"/>
</dbReference>
<evidence type="ECO:0000313" key="5">
    <source>
        <dbReference type="Proteomes" id="UP000254069"/>
    </source>
</evidence>